<dbReference type="InterPro" id="IPR027417">
    <property type="entry name" value="P-loop_NTPase"/>
</dbReference>
<dbReference type="OrthoDB" id="5430844at2"/>
<sequence>MAFFYQVFGLVCDSALEIPAFFPINGENRVVDFTLRLGKVQKAFSQPGVWSDANSCMNAQEFFMEVPNIARYFVKNGQEVLVEPLCEDMRDVLLYFKSNCLAALLFQKGKIPFHVSGVVDKDGGVWLFSADSGIGKSTTALKLKEKGYPLFTDDTALIEVAHGQCWAKASYPLIKAWPQTMAHQSMYSNQESFPLFSGNDKQGIHFHQEFIHQALPVKGIVFLKIEGDRVQVRPLKAVEGMSLLLSNVYRGHWVTALNQNPLQFKTVAAIAQTTRFCEAVRPNQQESYETFANAIIEKIFIHEGNGCKAVSYA</sequence>
<keyword evidence="2" id="KW-1185">Reference proteome</keyword>
<dbReference type="EMBL" id="AMGM01000133">
    <property type="protein sequence ID" value="EKB47408.1"/>
    <property type="molecule type" value="Genomic_DNA"/>
</dbReference>
<reference evidence="1 2" key="1">
    <citation type="journal article" date="2012" name="J. Bacteriol.">
        <title>Draft Genome Sequence of Cecembia lonarensis Strain LW9T, Isolated from Lonar Lake, a Haloalkaline Lake in India.</title>
        <authorList>
            <person name="Shivaji S."/>
            <person name="Ara S."/>
            <person name="Singh A."/>
            <person name="Pinnaka A.K."/>
        </authorList>
    </citation>
    <scope>NUCLEOTIDE SEQUENCE [LARGE SCALE GENOMIC DNA]</scope>
    <source>
        <strain evidence="1 2">LW9</strain>
    </source>
</reference>
<protein>
    <recommendedName>
        <fullName evidence="3">HPr kinase/phosphorylase</fullName>
    </recommendedName>
</protein>
<evidence type="ECO:0008006" key="3">
    <source>
        <dbReference type="Google" id="ProtNLM"/>
    </source>
</evidence>
<dbReference type="RefSeq" id="WP_009187014.1">
    <property type="nucleotide sequence ID" value="NZ_AMGM01000133.1"/>
</dbReference>
<organism evidence="1 2">
    <name type="scientific">Cecembia lonarensis (strain CCUG 58316 / KCTC 22772 / LW9)</name>
    <dbReference type="NCBI Taxonomy" id="1225176"/>
    <lineage>
        <taxon>Bacteria</taxon>
        <taxon>Pseudomonadati</taxon>
        <taxon>Bacteroidota</taxon>
        <taxon>Cytophagia</taxon>
        <taxon>Cytophagales</taxon>
        <taxon>Cyclobacteriaceae</taxon>
        <taxon>Cecembia</taxon>
    </lineage>
</organism>
<dbReference type="SUPFAM" id="SSF53795">
    <property type="entry name" value="PEP carboxykinase-like"/>
    <property type="match status" value="1"/>
</dbReference>
<gene>
    <name evidence="1" type="ORF">B879_03994</name>
</gene>
<evidence type="ECO:0000313" key="2">
    <source>
        <dbReference type="Proteomes" id="UP000004478"/>
    </source>
</evidence>
<name>K1LAI2_CECL9</name>
<proteinExistence type="predicted"/>
<accession>K1LAI2</accession>
<comment type="caution">
    <text evidence="1">The sequence shown here is derived from an EMBL/GenBank/DDBJ whole genome shotgun (WGS) entry which is preliminary data.</text>
</comment>
<dbReference type="Gene3D" id="3.40.50.300">
    <property type="entry name" value="P-loop containing nucleotide triphosphate hydrolases"/>
    <property type="match status" value="1"/>
</dbReference>
<evidence type="ECO:0000313" key="1">
    <source>
        <dbReference type="EMBL" id="EKB47408.1"/>
    </source>
</evidence>
<dbReference type="Proteomes" id="UP000004478">
    <property type="component" value="Unassembled WGS sequence"/>
</dbReference>
<dbReference type="AlphaFoldDB" id="K1LAI2"/>